<keyword evidence="6" id="KW-1185">Reference proteome</keyword>
<dbReference type="Gene3D" id="1.10.10.60">
    <property type="entry name" value="Homeodomain-like"/>
    <property type="match status" value="1"/>
</dbReference>
<reference evidence="6" key="1">
    <citation type="submission" date="2023-06" db="EMBL/GenBank/DDBJ databases">
        <title>Identification and characterization of horizontal gene transfer across gut microbiota members of farm animals based on homology search.</title>
        <authorList>
            <person name="Zeman M."/>
            <person name="Kubasova T."/>
            <person name="Jahodarova E."/>
            <person name="Nykrynova M."/>
            <person name="Rychlik I."/>
        </authorList>
    </citation>
    <scope>NUCLEOTIDE SEQUENCE [LARGE SCALE GENOMIC DNA]</scope>
    <source>
        <strain evidence="6">154_Feed</strain>
    </source>
</reference>
<dbReference type="Proteomes" id="UP001529421">
    <property type="component" value="Unassembled WGS sequence"/>
</dbReference>
<evidence type="ECO:0000256" key="3">
    <source>
        <dbReference type="ARBA" id="ARBA00023163"/>
    </source>
</evidence>
<dbReference type="InterPro" id="IPR018062">
    <property type="entry name" value="HTH_AraC-typ_CS"/>
</dbReference>
<dbReference type="PANTHER" id="PTHR43280:SF2">
    <property type="entry name" value="HTH-TYPE TRANSCRIPTIONAL REGULATOR EXSA"/>
    <property type="match status" value="1"/>
</dbReference>
<dbReference type="InterPro" id="IPR018060">
    <property type="entry name" value="HTH_AraC"/>
</dbReference>
<dbReference type="RefSeq" id="WP_289544161.1">
    <property type="nucleotide sequence ID" value="NZ_JAUDDZ010000002.1"/>
</dbReference>
<keyword evidence="1" id="KW-0805">Transcription regulation</keyword>
<dbReference type="Pfam" id="PF12833">
    <property type="entry name" value="HTH_18"/>
    <property type="match status" value="1"/>
</dbReference>
<organism evidence="5 6">
    <name type="scientific">Enorma phocaeensis</name>
    <dbReference type="NCBI Taxonomy" id="1871019"/>
    <lineage>
        <taxon>Bacteria</taxon>
        <taxon>Bacillati</taxon>
        <taxon>Actinomycetota</taxon>
        <taxon>Coriobacteriia</taxon>
        <taxon>Coriobacteriales</taxon>
        <taxon>Coriobacteriaceae</taxon>
        <taxon>Enorma</taxon>
    </lineage>
</organism>
<name>A0ABT7V711_9ACTN</name>
<gene>
    <name evidence="5" type="ORF">QUW28_02060</name>
</gene>
<accession>A0ABT7V711</accession>
<feature type="domain" description="HTH araC/xylS-type" evidence="4">
    <location>
        <begin position="220"/>
        <end position="317"/>
    </location>
</feature>
<dbReference type="PROSITE" id="PS00041">
    <property type="entry name" value="HTH_ARAC_FAMILY_1"/>
    <property type="match status" value="1"/>
</dbReference>
<evidence type="ECO:0000256" key="2">
    <source>
        <dbReference type="ARBA" id="ARBA00023125"/>
    </source>
</evidence>
<evidence type="ECO:0000313" key="6">
    <source>
        <dbReference type="Proteomes" id="UP001529421"/>
    </source>
</evidence>
<sequence length="337" mass="35952">MGETTNRGDVRPNGEEELFQAEELKRMGLLPAGDDRGAGELFVGDGVRAEGWYRAWAGDDLTVVTCDFTILVDTLFAIDTRRYLTVRGQAPGAGGDAVASGPMAIAYIETREGWVTAPVPAGSHFAYTEVEYFEGALRGAFAELGWKSIEGISSLLAEMRHSVGWAPGVLSALNEISNVNPAAPGAPLVYEGAAKILLGSLIGTVAAALPKEGVARTGILAAIELANTRWREGASQEEAASVAGMGVTKFKFLFKRATGSSWSAFITARRMREARILLLAGRSVAETAREVGYRSPTSFSEAFARMHGLSPARWRDAAKAEVEQVSLYEGDSSGQTR</sequence>
<keyword evidence="3" id="KW-0804">Transcription</keyword>
<keyword evidence="2" id="KW-0238">DNA-binding</keyword>
<dbReference type="InterPro" id="IPR009057">
    <property type="entry name" value="Homeodomain-like_sf"/>
</dbReference>
<dbReference type="SMART" id="SM00342">
    <property type="entry name" value="HTH_ARAC"/>
    <property type="match status" value="1"/>
</dbReference>
<comment type="caution">
    <text evidence="5">The sequence shown here is derived from an EMBL/GenBank/DDBJ whole genome shotgun (WGS) entry which is preliminary data.</text>
</comment>
<protein>
    <submittedName>
        <fullName evidence="5">Helix-turn-helix domain-containing protein</fullName>
    </submittedName>
</protein>
<evidence type="ECO:0000256" key="1">
    <source>
        <dbReference type="ARBA" id="ARBA00023015"/>
    </source>
</evidence>
<dbReference type="SUPFAM" id="SSF46689">
    <property type="entry name" value="Homeodomain-like"/>
    <property type="match status" value="1"/>
</dbReference>
<evidence type="ECO:0000313" key="5">
    <source>
        <dbReference type="EMBL" id="MDM8274287.1"/>
    </source>
</evidence>
<evidence type="ECO:0000259" key="4">
    <source>
        <dbReference type="PROSITE" id="PS01124"/>
    </source>
</evidence>
<proteinExistence type="predicted"/>
<dbReference type="EMBL" id="JAUDDZ010000002">
    <property type="protein sequence ID" value="MDM8274287.1"/>
    <property type="molecule type" value="Genomic_DNA"/>
</dbReference>
<dbReference type="PROSITE" id="PS01124">
    <property type="entry name" value="HTH_ARAC_FAMILY_2"/>
    <property type="match status" value="1"/>
</dbReference>
<dbReference type="PANTHER" id="PTHR43280">
    <property type="entry name" value="ARAC-FAMILY TRANSCRIPTIONAL REGULATOR"/>
    <property type="match status" value="1"/>
</dbReference>